<dbReference type="RefSeq" id="WP_094804364.1">
    <property type="nucleotide sequence ID" value="NZ_NEVP01000016.1"/>
</dbReference>
<protein>
    <submittedName>
        <fullName evidence="1">Uncharacterized protein</fullName>
    </submittedName>
</protein>
<accession>A0A261T343</accession>
<dbReference type="AlphaFoldDB" id="A0A261T343"/>
<reference evidence="1 2" key="1">
    <citation type="submission" date="2017-05" db="EMBL/GenBank/DDBJ databases">
        <title>Complete and WGS of Bordetella genogroups.</title>
        <authorList>
            <person name="Spilker T."/>
            <person name="LiPuma J."/>
        </authorList>
    </citation>
    <scope>NUCLEOTIDE SEQUENCE [LARGE SCALE GENOMIC DNA]</scope>
    <source>
        <strain evidence="1 2">AU10456</strain>
    </source>
</reference>
<proteinExistence type="predicted"/>
<gene>
    <name evidence="1" type="ORF">CAL25_23250</name>
</gene>
<dbReference type="Proteomes" id="UP000216913">
    <property type="component" value="Unassembled WGS sequence"/>
</dbReference>
<evidence type="ECO:0000313" key="2">
    <source>
        <dbReference type="Proteomes" id="UP000216913"/>
    </source>
</evidence>
<keyword evidence="2" id="KW-1185">Reference proteome</keyword>
<sequence length="92" mass="9268">MKSRAFVRARAIKIPEGVALALGAALLALIALPDAHADEPVAVAPAASQSAAATGTPVSSLKAELCEQAAKPYYGLRDTLLMAQGVLVAAGE</sequence>
<organism evidence="1 2">
    <name type="scientific">Bordetella genomosp. 5</name>
    <dbReference type="NCBI Taxonomy" id="1395608"/>
    <lineage>
        <taxon>Bacteria</taxon>
        <taxon>Pseudomonadati</taxon>
        <taxon>Pseudomonadota</taxon>
        <taxon>Betaproteobacteria</taxon>
        <taxon>Burkholderiales</taxon>
        <taxon>Alcaligenaceae</taxon>
        <taxon>Bordetella</taxon>
    </lineage>
</organism>
<evidence type="ECO:0000313" key="1">
    <source>
        <dbReference type="EMBL" id="OZI43845.1"/>
    </source>
</evidence>
<dbReference type="EMBL" id="NEVP01000016">
    <property type="protein sequence ID" value="OZI43845.1"/>
    <property type="molecule type" value="Genomic_DNA"/>
</dbReference>
<comment type="caution">
    <text evidence="1">The sequence shown here is derived from an EMBL/GenBank/DDBJ whole genome shotgun (WGS) entry which is preliminary data.</text>
</comment>
<name>A0A261T343_9BORD</name>